<comment type="caution">
    <text evidence="1">The sequence shown here is derived from an EMBL/GenBank/DDBJ whole genome shotgun (WGS) entry which is preliminary data.</text>
</comment>
<name>A0ABT5VJ24_9BACI</name>
<dbReference type="Proteomes" id="UP001148125">
    <property type="component" value="Unassembled WGS sequence"/>
</dbReference>
<organism evidence="1 2">
    <name type="scientific">Alkalihalobacterium chitinilyticum</name>
    <dbReference type="NCBI Taxonomy" id="2980103"/>
    <lineage>
        <taxon>Bacteria</taxon>
        <taxon>Bacillati</taxon>
        <taxon>Bacillota</taxon>
        <taxon>Bacilli</taxon>
        <taxon>Bacillales</taxon>
        <taxon>Bacillaceae</taxon>
        <taxon>Alkalihalobacterium</taxon>
    </lineage>
</organism>
<dbReference type="EMBL" id="JAOTPO010000015">
    <property type="protein sequence ID" value="MDE5415307.1"/>
    <property type="molecule type" value="Genomic_DNA"/>
</dbReference>
<proteinExistence type="predicted"/>
<gene>
    <name evidence="1" type="ORF">N7Z68_18265</name>
</gene>
<sequence length="114" mass="11375">MLNKGLSVPLMSGASLSKTVGDAAVDVGIGAATIASGALASALVVTAGAPVLVGVSVGVSVAASYLLDGIKIGKGEDKQTISRHFKGGVQTVAGWFNGNKNQIPFPEGYISPDY</sequence>
<evidence type="ECO:0008006" key="3">
    <source>
        <dbReference type="Google" id="ProtNLM"/>
    </source>
</evidence>
<accession>A0ABT5VJ24</accession>
<evidence type="ECO:0000313" key="2">
    <source>
        <dbReference type="Proteomes" id="UP001148125"/>
    </source>
</evidence>
<reference evidence="1" key="1">
    <citation type="submission" date="2024-05" db="EMBL/GenBank/DDBJ databases">
        <title>Alkalihalobacillus sp. strain MEB203 novel alkaliphilic bacterium from Lonar Lake, India.</title>
        <authorList>
            <person name="Joshi A."/>
            <person name="Thite S."/>
            <person name="Mengade P."/>
        </authorList>
    </citation>
    <scope>NUCLEOTIDE SEQUENCE</scope>
    <source>
        <strain evidence="1">MEB 203</strain>
    </source>
</reference>
<protein>
    <recommendedName>
        <fullName evidence="3">Type IV secretion protein Rhs</fullName>
    </recommendedName>
</protein>
<keyword evidence="2" id="KW-1185">Reference proteome</keyword>
<evidence type="ECO:0000313" key="1">
    <source>
        <dbReference type="EMBL" id="MDE5415307.1"/>
    </source>
</evidence>